<dbReference type="CDD" id="cd07560">
    <property type="entry name" value="Peptidase_S41_CPP"/>
    <property type="match status" value="1"/>
</dbReference>
<dbReference type="Proteomes" id="UP000018559">
    <property type="component" value="Unassembled WGS sequence"/>
</dbReference>
<keyword evidence="6" id="KW-0812">Transmembrane</keyword>
<dbReference type="InterPro" id="IPR036034">
    <property type="entry name" value="PDZ_sf"/>
</dbReference>
<dbReference type="Pfam" id="PF03572">
    <property type="entry name" value="Peptidase_S41"/>
    <property type="match status" value="1"/>
</dbReference>
<evidence type="ECO:0000256" key="1">
    <source>
        <dbReference type="ARBA" id="ARBA00009179"/>
    </source>
</evidence>
<dbReference type="EMBL" id="AWWH01000099">
    <property type="protein sequence ID" value="ETA74310.1"/>
    <property type="molecule type" value="Genomic_DNA"/>
</dbReference>
<evidence type="ECO:0000256" key="4">
    <source>
        <dbReference type="ARBA" id="ARBA00022825"/>
    </source>
</evidence>
<dbReference type="FunFam" id="2.30.42.10:FF:000063">
    <property type="entry name" value="Peptidase, S41 family"/>
    <property type="match status" value="1"/>
</dbReference>
<dbReference type="Gene3D" id="2.30.42.10">
    <property type="match status" value="1"/>
</dbReference>
<dbReference type="GO" id="GO:0030288">
    <property type="term" value="C:outer membrane-bounded periplasmic space"/>
    <property type="evidence" value="ECO:0007669"/>
    <property type="project" value="TreeGrafter"/>
</dbReference>
<evidence type="ECO:0000259" key="7">
    <source>
        <dbReference type="PROSITE" id="PS50106"/>
    </source>
</evidence>
<comment type="caution">
    <text evidence="8">The sequence shown here is derived from an EMBL/GenBank/DDBJ whole genome shotgun (WGS) entry which is preliminary data.</text>
</comment>
<dbReference type="SMART" id="SM00245">
    <property type="entry name" value="TSPc"/>
    <property type="match status" value="1"/>
</dbReference>
<keyword evidence="3 5" id="KW-0378">Hydrolase</keyword>
<dbReference type="InterPro" id="IPR001478">
    <property type="entry name" value="PDZ"/>
</dbReference>
<dbReference type="NCBIfam" id="TIGR00225">
    <property type="entry name" value="prc"/>
    <property type="match status" value="1"/>
</dbReference>
<feature type="domain" description="PDZ" evidence="7">
    <location>
        <begin position="98"/>
        <end position="166"/>
    </location>
</feature>
<dbReference type="GO" id="GO:0006508">
    <property type="term" value="P:proteolysis"/>
    <property type="evidence" value="ECO:0007669"/>
    <property type="project" value="UniProtKB-KW"/>
</dbReference>
<accession>V7HYD8</accession>
<sequence>MAAKPQKIKRSYQLKHLILTGILGLLLGGGLMFGLVRHQLQVANDAYRSLGKVATVYQTLYYNYYKKVPSSKLEQGAIDGMIESLDDQFTEYLNKAETESLNNTIDSSFSGIGAQVQKAGEYIKISSAITGTPAQKAGLKTDDILLKVNGKSVKGQALDKVVTKIRGKIGTKVTVTIKRGDQVFNKTLTRAKIPIHTVNAKLVKKDGHKVGYLEVTTFSTNTTKEFKTAIKKLRKQGVSAFVVDMRNNPGGLMDQALSMSSMFLKNGQKIMRVKDRSGKVETYTAGKKFDKGFKVTEPTVVLVNGNSASAAEIFSAALNESGHIKLIGAKTYGKGTVQTTQEFKNGTELKLTIAKWLTANGTWIHKKGIEPDIKADYPEVAYSAFIDTTKIYKEGQVSKQVKTLQMFLKYLGYFNGKANGYYGQDTNAAVQKFQSENGLDVNGQATKATVTKIEEKVSQKLGDTDPAYDEALKTVVQE</sequence>
<gene>
    <name evidence="8" type="ORF">LEQ_2271</name>
</gene>
<dbReference type="InterPro" id="IPR041489">
    <property type="entry name" value="PDZ_6"/>
</dbReference>
<evidence type="ECO:0000313" key="9">
    <source>
        <dbReference type="Proteomes" id="UP000018559"/>
    </source>
</evidence>
<dbReference type="InterPro" id="IPR055210">
    <property type="entry name" value="CtpA/B_N"/>
</dbReference>
<dbReference type="InterPro" id="IPR029045">
    <property type="entry name" value="ClpP/crotonase-like_dom_sf"/>
</dbReference>
<dbReference type="SMART" id="SM00228">
    <property type="entry name" value="PDZ"/>
    <property type="match status" value="1"/>
</dbReference>
<dbReference type="RefSeq" id="WP_023859509.1">
    <property type="nucleotide sequence ID" value="NZ_AWWH01000099.1"/>
</dbReference>
<name>V7HYD8_9LACO</name>
<evidence type="ECO:0000256" key="3">
    <source>
        <dbReference type="ARBA" id="ARBA00022801"/>
    </source>
</evidence>
<dbReference type="Pfam" id="PF01471">
    <property type="entry name" value="PG_binding_1"/>
    <property type="match status" value="1"/>
</dbReference>
<evidence type="ECO:0000256" key="5">
    <source>
        <dbReference type="RuleBase" id="RU004404"/>
    </source>
</evidence>
<keyword evidence="6" id="KW-1133">Transmembrane helix</keyword>
<dbReference type="InterPro" id="IPR004447">
    <property type="entry name" value="Peptidase_S41A"/>
</dbReference>
<dbReference type="Gene3D" id="3.90.226.10">
    <property type="entry name" value="2-enoyl-CoA Hydratase, Chain A, domain 1"/>
    <property type="match status" value="1"/>
</dbReference>
<dbReference type="Gene3D" id="3.30.750.44">
    <property type="match status" value="1"/>
</dbReference>
<keyword evidence="4 5" id="KW-0720">Serine protease</keyword>
<proteinExistence type="inferred from homology"/>
<dbReference type="Gene3D" id="1.10.101.10">
    <property type="entry name" value="PGBD-like superfamily/PGBD"/>
    <property type="match status" value="1"/>
</dbReference>
<dbReference type="InterPro" id="IPR036365">
    <property type="entry name" value="PGBD-like_sf"/>
</dbReference>
<dbReference type="InterPro" id="IPR005151">
    <property type="entry name" value="Tail-specific_protease"/>
</dbReference>
<evidence type="ECO:0000313" key="8">
    <source>
        <dbReference type="EMBL" id="ETA74310.1"/>
    </source>
</evidence>
<dbReference type="GO" id="GO:0004175">
    <property type="term" value="F:endopeptidase activity"/>
    <property type="evidence" value="ECO:0007669"/>
    <property type="project" value="TreeGrafter"/>
</dbReference>
<dbReference type="PATRIC" id="fig|1392007.3.peg.907"/>
<evidence type="ECO:0000256" key="2">
    <source>
        <dbReference type="ARBA" id="ARBA00022670"/>
    </source>
</evidence>
<dbReference type="Pfam" id="PF22694">
    <property type="entry name" value="CtpB_N-like"/>
    <property type="match status" value="1"/>
</dbReference>
<dbReference type="CDD" id="cd06782">
    <property type="entry name" value="cpPDZ_CPP-like"/>
    <property type="match status" value="1"/>
</dbReference>
<dbReference type="SUPFAM" id="SSF52096">
    <property type="entry name" value="ClpP/crotonase"/>
    <property type="match status" value="1"/>
</dbReference>
<dbReference type="GO" id="GO:0008236">
    <property type="term" value="F:serine-type peptidase activity"/>
    <property type="evidence" value="ECO:0007669"/>
    <property type="project" value="UniProtKB-KW"/>
</dbReference>
<reference evidence="8 9" key="1">
    <citation type="journal article" date="2014" name="Genome Announc.">
        <title>The Genome of the Predominant Equine Lactobacillus Species, Lactobacillus equi, Is Reflective of Its Lifestyle Adaptations to an Herbivorous Host.</title>
        <authorList>
            <person name="O'Donnell M.M."/>
            <person name="Harris H.M."/>
            <person name="O'Toole P.W."/>
            <person name="Ross R.P."/>
        </authorList>
    </citation>
    <scope>NUCLEOTIDE SEQUENCE [LARGE SCALE GENOMIC DNA]</scope>
    <source>
        <strain evidence="8 9">DPC 6820</strain>
    </source>
</reference>
<dbReference type="SUPFAM" id="SSF50156">
    <property type="entry name" value="PDZ domain-like"/>
    <property type="match status" value="1"/>
</dbReference>
<keyword evidence="2 5" id="KW-0645">Protease</keyword>
<organism evidence="8 9">
    <name type="scientific">Ligilactobacillus equi DPC 6820</name>
    <dbReference type="NCBI Taxonomy" id="1392007"/>
    <lineage>
        <taxon>Bacteria</taxon>
        <taxon>Bacillati</taxon>
        <taxon>Bacillota</taxon>
        <taxon>Bacilli</taxon>
        <taxon>Lactobacillales</taxon>
        <taxon>Lactobacillaceae</taxon>
        <taxon>Ligilactobacillus</taxon>
    </lineage>
</organism>
<comment type="similarity">
    <text evidence="1 5">Belongs to the peptidase S41A family.</text>
</comment>
<dbReference type="InterPro" id="IPR002477">
    <property type="entry name" value="Peptidoglycan-bd-like"/>
</dbReference>
<dbReference type="GO" id="GO:0007165">
    <property type="term" value="P:signal transduction"/>
    <property type="evidence" value="ECO:0007669"/>
    <property type="project" value="TreeGrafter"/>
</dbReference>
<feature type="transmembrane region" description="Helical" evidence="6">
    <location>
        <begin position="16"/>
        <end position="36"/>
    </location>
</feature>
<evidence type="ECO:0000256" key="6">
    <source>
        <dbReference type="SAM" id="Phobius"/>
    </source>
</evidence>
<keyword evidence="6" id="KW-0472">Membrane</keyword>
<protein>
    <submittedName>
        <fullName evidence="8">Carboxy-terminal processing protease</fullName>
    </submittedName>
</protein>
<dbReference type="Pfam" id="PF17820">
    <property type="entry name" value="PDZ_6"/>
    <property type="match status" value="1"/>
</dbReference>
<keyword evidence="9" id="KW-1185">Reference proteome</keyword>
<dbReference type="SUPFAM" id="SSF47090">
    <property type="entry name" value="PGBD-like"/>
    <property type="match status" value="1"/>
</dbReference>
<dbReference type="PANTHER" id="PTHR32060:SF30">
    <property type="entry name" value="CARBOXY-TERMINAL PROCESSING PROTEASE CTPA"/>
    <property type="match status" value="1"/>
</dbReference>
<dbReference type="AlphaFoldDB" id="V7HYD8"/>
<dbReference type="InterPro" id="IPR036366">
    <property type="entry name" value="PGBDSf"/>
</dbReference>
<dbReference type="PANTHER" id="PTHR32060">
    <property type="entry name" value="TAIL-SPECIFIC PROTEASE"/>
    <property type="match status" value="1"/>
</dbReference>
<dbReference type="PROSITE" id="PS50106">
    <property type="entry name" value="PDZ"/>
    <property type="match status" value="1"/>
</dbReference>